<feature type="transmembrane region" description="Helical" evidence="8">
    <location>
        <begin position="247"/>
        <end position="268"/>
    </location>
</feature>
<dbReference type="NCBIfam" id="TIGR00974">
    <property type="entry name" value="3a0107s02c"/>
    <property type="match status" value="1"/>
</dbReference>
<dbReference type="GO" id="GO:0005315">
    <property type="term" value="F:phosphate transmembrane transporter activity"/>
    <property type="evidence" value="ECO:0007669"/>
    <property type="project" value="InterPro"/>
</dbReference>
<dbReference type="Gene3D" id="1.10.3720.10">
    <property type="entry name" value="MetI-like"/>
    <property type="match status" value="1"/>
</dbReference>
<reference evidence="10" key="1">
    <citation type="submission" date="2019-11" db="EMBL/GenBank/DDBJ databases">
        <authorList>
            <person name="Feng L."/>
        </authorList>
    </citation>
    <scope>NUCLEOTIDE SEQUENCE</scope>
    <source>
        <strain evidence="10">IbartlettiiLFYP30</strain>
    </source>
</reference>
<dbReference type="GO" id="GO:0035435">
    <property type="term" value="P:phosphate ion transmembrane transport"/>
    <property type="evidence" value="ECO:0007669"/>
    <property type="project" value="InterPro"/>
</dbReference>
<evidence type="ECO:0000256" key="3">
    <source>
        <dbReference type="ARBA" id="ARBA00022448"/>
    </source>
</evidence>
<gene>
    <name evidence="10" type="primary">pstA</name>
    <name evidence="10" type="ORF">IBLFYP30_01008</name>
</gene>
<evidence type="ECO:0000256" key="1">
    <source>
        <dbReference type="ARBA" id="ARBA00004651"/>
    </source>
</evidence>
<evidence type="ECO:0000256" key="5">
    <source>
        <dbReference type="ARBA" id="ARBA00022692"/>
    </source>
</evidence>
<protein>
    <recommendedName>
        <fullName evidence="8">Phosphate transport system permease protein PstA</fullName>
    </recommendedName>
</protein>
<feature type="transmembrane region" description="Helical" evidence="8">
    <location>
        <begin position="14"/>
        <end position="42"/>
    </location>
</feature>
<evidence type="ECO:0000256" key="2">
    <source>
        <dbReference type="ARBA" id="ARBA00007069"/>
    </source>
</evidence>
<accession>A0A6N2YZ07</accession>
<dbReference type="InterPro" id="IPR005672">
    <property type="entry name" value="Phosphate_PstA"/>
</dbReference>
<dbReference type="PANTHER" id="PTHR43470:SF3">
    <property type="entry name" value="PHOSPHATE TRANSPORT SYSTEM PERMEASE PROTEIN PSTA-RELATED"/>
    <property type="match status" value="1"/>
</dbReference>
<dbReference type="SUPFAM" id="SSF161098">
    <property type="entry name" value="MetI-like"/>
    <property type="match status" value="1"/>
</dbReference>
<feature type="transmembrane region" description="Helical" evidence="8">
    <location>
        <begin position="185"/>
        <end position="206"/>
    </location>
</feature>
<dbReference type="AlphaFoldDB" id="A0A6N2YZ07"/>
<evidence type="ECO:0000256" key="4">
    <source>
        <dbReference type="ARBA" id="ARBA00022475"/>
    </source>
</evidence>
<comment type="subcellular location">
    <subcellularLocation>
        <location evidence="1 8">Cell membrane</location>
        <topology evidence="1 8">Multi-pass membrane protein</topology>
    </subcellularLocation>
</comment>
<keyword evidence="3" id="KW-0813">Transport</keyword>
<keyword evidence="6 8" id="KW-1133">Transmembrane helix</keyword>
<organism evidence="10">
    <name type="scientific">Intestinibacter bartlettii</name>
    <dbReference type="NCBI Taxonomy" id="261299"/>
    <lineage>
        <taxon>Bacteria</taxon>
        <taxon>Bacillati</taxon>
        <taxon>Bacillota</taxon>
        <taxon>Clostridia</taxon>
        <taxon>Peptostreptococcales</taxon>
        <taxon>Peptostreptococcaceae</taxon>
        <taxon>Intestinibacter</taxon>
    </lineage>
</organism>
<evidence type="ECO:0000256" key="7">
    <source>
        <dbReference type="ARBA" id="ARBA00023136"/>
    </source>
</evidence>
<evidence type="ECO:0000256" key="8">
    <source>
        <dbReference type="RuleBase" id="RU363043"/>
    </source>
</evidence>
<evidence type="ECO:0000256" key="6">
    <source>
        <dbReference type="ARBA" id="ARBA00022989"/>
    </source>
</evidence>
<dbReference type="PANTHER" id="PTHR43470">
    <property type="entry name" value="PHOSPHATE TRANSPORT SYSTEM PERMEASE PROTEIN PSTA-RELATED"/>
    <property type="match status" value="1"/>
</dbReference>
<dbReference type="Pfam" id="PF00528">
    <property type="entry name" value="BPD_transp_1"/>
    <property type="match status" value="1"/>
</dbReference>
<evidence type="ECO:0000313" key="10">
    <source>
        <dbReference type="EMBL" id="VYT72305.1"/>
    </source>
</evidence>
<dbReference type="InterPro" id="IPR000515">
    <property type="entry name" value="MetI-like"/>
</dbReference>
<dbReference type="InterPro" id="IPR035906">
    <property type="entry name" value="MetI-like_sf"/>
</dbReference>
<feature type="transmembrane region" description="Helical" evidence="8">
    <location>
        <begin position="62"/>
        <end position="91"/>
    </location>
</feature>
<name>A0A6N2YZ07_9FIRM</name>
<keyword evidence="4 8" id="KW-1003">Cell membrane</keyword>
<feature type="domain" description="ABC transmembrane type-1" evidence="9">
    <location>
        <begin position="66"/>
        <end position="268"/>
    </location>
</feature>
<dbReference type="EMBL" id="CACRUE010000006">
    <property type="protein sequence ID" value="VYT72305.1"/>
    <property type="molecule type" value="Genomic_DNA"/>
</dbReference>
<feature type="transmembrane region" description="Helical" evidence="8">
    <location>
        <begin position="135"/>
        <end position="153"/>
    </location>
</feature>
<evidence type="ECO:0000259" key="9">
    <source>
        <dbReference type="PROSITE" id="PS50928"/>
    </source>
</evidence>
<keyword evidence="5 8" id="KW-0812">Transmembrane</keyword>
<dbReference type="PROSITE" id="PS50928">
    <property type="entry name" value="ABC_TM1"/>
    <property type="match status" value="1"/>
</dbReference>
<comment type="similarity">
    <text evidence="2 8">Belongs to the binding-protein-dependent transport system permease family. CysTW subfamily.</text>
</comment>
<proteinExistence type="inferred from homology"/>
<dbReference type="CDD" id="cd06261">
    <property type="entry name" value="TM_PBP2"/>
    <property type="match status" value="1"/>
</dbReference>
<feature type="transmembrane region" description="Helical" evidence="8">
    <location>
        <begin position="103"/>
        <end position="129"/>
    </location>
</feature>
<keyword evidence="7 8" id="KW-0472">Membrane</keyword>
<sequence length="280" mass="29794">MENNLKVRKKKDNLLVSLVYLSAIITVGLLVVIVGFIFIKGIAKISPNFLFADYSASGNGGILPMIMTTVYMVLVSILVATPIGILAAVYLQEYAKQGKLVRVIRFATECLAGIPSIVYGLFGGIFFVVALKLQYSILSGGLTVAIIILPTIIRSTEEALKTVPDTYREASLGLGATKFQTLYKVILPSAIPGILSGVILSIGRVIGESAAILLTAGTVAKMPLTVFDSARTLTVHAYLLTKETGDIQTACGVGLVLIVIVFALNTIAKLVAKKLNKANY</sequence>
<dbReference type="GO" id="GO:0005886">
    <property type="term" value="C:plasma membrane"/>
    <property type="evidence" value="ECO:0007669"/>
    <property type="project" value="UniProtKB-SubCell"/>
</dbReference>